<feature type="non-terminal residue" evidence="1">
    <location>
        <position position="1"/>
    </location>
</feature>
<dbReference type="AlphaFoldDB" id="A0A699LDK2"/>
<dbReference type="EMBL" id="BKCJ010598533">
    <property type="protein sequence ID" value="GFB30855.1"/>
    <property type="molecule type" value="Genomic_DNA"/>
</dbReference>
<name>A0A699LDK2_TANCI</name>
<gene>
    <name evidence="1" type="ORF">Tci_702826</name>
</gene>
<sequence length="100" mass="11474">ALNPSKEGRMDLDLWITKVKEGQHLSEDELQLLCEYKERMVVRPPARLLYYTHLGWTTQAWRCVCILVLVEGCIWVVKAEVAVVSAVLGSRQRGVNFSSW</sequence>
<comment type="caution">
    <text evidence="1">The sequence shown here is derived from an EMBL/GenBank/DDBJ whole genome shotgun (WGS) entry which is preliminary data.</text>
</comment>
<protein>
    <submittedName>
        <fullName evidence="1">Phytochrome-associated serine/threonine protein phosphatase</fullName>
    </submittedName>
</protein>
<organism evidence="1">
    <name type="scientific">Tanacetum cinerariifolium</name>
    <name type="common">Dalmatian daisy</name>
    <name type="synonym">Chrysanthemum cinerariifolium</name>
    <dbReference type="NCBI Taxonomy" id="118510"/>
    <lineage>
        <taxon>Eukaryota</taxon>
        <taxon>Viridiplantae</taxon>
        <taxon>Streptophyta</taxon>
        <taxon>Embryophyta</taxon>
        <taxon>Tracheophyta</taxon>
        <taxon>Spermatophyta</taxon>
        <taxon>Magnoliopsida</taxon>
        <taxon>eudicotyledons</taxon>
        <taxon>Gunneridae</taxon>
        <taxon>Pentapetalae</taxon>
        <taxon>asterids</taxon>
        <taxon>campanulids</taxon>
        <taxon>Asterales</taxon>
        <taxon>Asteraceae</taxon>
        <taxon>Asteroideae</taxon>
        <taxon>Anthemideae</taxon>
        <taxon>Anthemidinae</taxon>
        <taxon>Tanacetum</taxon>
    </lineage>
</organism>
<reference evidence="1" key="1">
    <citation type="journal article" date="2019" name="Sci. Rep.">
        <title>Draft genome of Tanacetum cinerariifolium, the natural source of mosquito coil.</title>
        <authorList>
            <person name="Yamashiro T."/>
            <person name="Shiraishi A."/>
            <person name="Satake H."/>
            <person name="Nakayama K."/>
        </authorList>
    </citation>
    <scope>NUCLEOTIDE SEQUENCE</scope>
</reference>
<proteinExistence type="predicted"/>
<evidence type="ECO:0000313" key="1">
    <source>
        <dbReference type="EMBL" id="GFB30855.1"/>
    </source>
</evidence>
<accession>A0A699LDK2</accession>